<dbReference type="InterPro" id="IPR010399">
    <property type="entry name" value="Tify_dom"/>
</dbReference>
<reference evidence="5 6" key="1">
    <citation type="submission" date="2020-08" db="EMBL/GenBank/DDBJ databases">
        <title>Plant Genome Project.</title>
        <authorList>
            <person name="Zhang R.-G."/>
        </authorList>
    </citation>
    <scope>NUCLEOTIDE SEQUENCE [LARGE SCALE GENOMIC DNA]</scope>
    <source>
        <tissue evidence="5">Rhizome</tissue>
    </source>
</reference>
<dbReference type="GO" id="GO:0009611">
    <property type="term" value="P:response to wounding"/>
    <property type="evidence" value="ECO:0007669"/>
    <property type="project" value="UniProtKB-UniRule"/>
</dbReference>
<keyword evidence="2" id="KW-1184">Jasmonic acid signaling pathway</keyword>
<organism evidence="5 6">
    <name type="scientific">Zingiber officinale</name>
    <name type="common">Ginger</name>
    <name type="synonym">Amomum zingiber</name>
    <dbReference type="NCBI Taxonomy" id="94328"/>
    <lineage>
        <taxon>Eukaryota</taxon>
        <taxon>Viridiplantae</taxon>
        <taxon>Streptophyta</taxon>
        <taxon>Embryophyta</taxon>
        <taxon>Tracheophyta</taxon>
        <taxon>Spermatophyta</taxon>
        <taxon>Magnoliopsida</taxon>
        <taxon>Liliopsida</taxon>
        <taxon>Zingiberales</taxon>
        <taxon>Zingiberaceae</taxon>
        <taxon>Zingiber</taxon>
    </lineage>
</organism>
<evidence type="ECO:0000313" key="6">
    <source>
        <dbReference type="Proteomes" id="UP000734854"/>
    </source>
</evidence>
<proteinExistence type="inferred from homology"/>
<comment type="domain">
    <text evidence="2">The jas domain is required for interaction with COI1.</text>
</comment>
<dbReference type="PROSITE" id="PS51320">
    <property type="entry name" value="TIFY"/>
    <property type="match status" value="1"/>
</dbReference>
<dbReference type="PANTHER" id="PTHR33077">
    <property type="entry name" value="PROTEIN TIFY 4A-RELATED-RELATED"/>
    <property type="match status" value="1"/>
</dbReference>
<dbReference type="PANTHER" id="PTHR33077:SF90">
    <property type="entry name" value="PROTEIN TIFY 7"/>
    <property type="match status" value="1"/>
</dbReference>
<accession>A0A8J5L0R2</accession>
<gene>
    <name evidence="5" type="ORF">ZIOFF_045014</name>
</gene>
<feature type="region of interest" description="Disordered" evidence="3">
    <location>
        <begin position="1"/>
        <end position="27"/>
    </location>
</feature>
<dbReference type="AlphaFoldDB" id="A0A8J5L0R2"/>
<comment type="caution">
    <text evidence="5">The sequence shown here is derived from an EMBL/GenBank/DDBJ whole genome shotgun (WGS) entry which is preliminary data.</text>
</comment>
<dbReference type="GO" id="GO:2000022">
    <property type="term" value="P:regulation of jasmonic acid mediated signaling pathway"/>
    <property type="evidence" value="ECO:0007669"/>
    <property type="project" value="UniProtKB-UniRule"/>
</dbReference>
<comment type="similarity">
    <text evidence="1 2">Belongs to the TIFY/JAZ family.</text>
</comment>
<dbReference type="SMART" id="SM00979">
    <property type="entry name" value="TIFY"/>
    <property type="match status" value="1"/>
</dbReference>
<evidence type="ECO:0000259" key="4">
    <source>
        <dbReference type="PROSITE" id="PS51320"/>
    </source>
</evidence>
<dbReference type="EMBL" id="JACMSC010000012">
    <property type="protein sequence ID" value="KAG6497126.1"/>
    <property type="molecule type" value="Genomic_DNA"/>
</dbReference>
<comment type="function">
    <text evidence="2">Repressor of jasmonate responses.</text>
</comment>
<evidence type="ECO:0000256" key="1">
    <source>
        <dbReference type="ARBA" id="ARBA00008614"/>
    </source>
</evidence>
<dbReference type="Proteomes" id="UP000734854">
    <property type="component" value="Unassembled WGS sequence"/>
</dbReference>
<dbReference type="Pfam" id="PF06200">
    <property type="entry name" value="tify"/>
    <property type="match status" value="1"/>
</dbReference>
<comment type="subcellular location">
    <subcellularLocation>
        <location evidence="2">Nucleus</location>
    </subcellularLocation>
</comment>
<dbReference type="GO" id="GO:0005634">
    <property type="term" value="C:nucleus"/>
    <property type="evidence" value="ECO:0007669"/>
    <property type="project" value="UniProtKB-SubCell"/>
</dbReference>
<feature type="domain" description="Tify" evidence="4">
    <location>
        <begin position="215"/>
        <end position="250"/>
    </location>
</feature>
<sequence>MPVSYEADLFGSDQADPATHAGTSPSSRVDTGFVDSFVAARGLPPAPPALPSVKWPFSNMVSTTQQFRFPKCPPEEKPRKHVFNNHSSSRFHHLSLMDAIEVNQKTPHVLAAQNCLGFDKQGFSQYPLCAYQPSKAESFSALHHQLHHRLNELPTFPVFLDHGFPDTDSSPFSNIQYAHNNPNVRVAYPKQQFLGGQIGPSNFLGHPGSLNTSWPTKMTAQLTIFYAGHVNVYDDVSSDKVQEIISLASQGSNMNSNIMDQTAHAPIPTTSMAPTKMAGSIDSRTNKKHAIIPTPKKQCISSSVTSHSVASSLGGFRMNSNAADSKAAFQLAANEQGAATISSAVFCLQTAETNIPKGDSSNILSSFNYERYQ</sequence>
<dbReference type="GO" id="GO:0031347">
    <property type="term" value="P:regulation of defense response"/>
    <property type="evidence" value="ECO:0007669"/>
    <property type="project" value="UniProtKB-UniRule"/>
</dbReference>
<keyword evidence="6" id="KW-1185">Reference proteome</keyword>
<evidence type="ECO:0000313" key="5">
    <source>
        <dbReference type="EMBL" id="KAG6497126.1"/>
    </source>
</evidence>
<keyword evidence="2" id="KW-0539">Nucleus</keyword>
<name>A0A8J5L0R2_ZINOF</name>
<dbReference type="InterPro" id="IPR040390">
    <property type="entry name" value="TIFY/JAZ"/>
</dbReference>
<protein>
    <recommendedName>
        <fullName evidence="2">Protein TIFY</fullName>
    </recommendedName>
    <alternativeName>
        <fullName evidence="2">Jasmonate ZIM domain-containing protein</fullName>
    </alternativeName>
</protein>
<evidence type="ECO:0000256" key="3">
    <source>
        <dbReference type="SAM" id="MobiDB-lite"/>
    </source>
</evidence>
<evidence type="ECO:0000256" key="2">
    <source>
        <dbReference type="RuleBase" id="RU369065"/>
    </source>
</evidence>